<dbReference type="Gene3D" id="3.50.50.60">
    <property type="entry name" value="FAD/NAD(P)-binding domain"/>
    <property type="match status" value="2"/>
</dbReference>
<dbReference type="Pfam" id="PF05199">
    <property type="entry name" value="GMC_oxred_C"/>
    <property type="match status" value="1"/>
</dbReference>
<keyword evidence="5" id="KW-1185">Reference proteome</keyword>
<evidence type="ECO:0000256" key="1">
    <source>
        <dbReference type="ARBA" id="ARBA00010790"/>
    </source>
</evidence>
<protein>
    <submittedName>
        <fullName evidence="4">FAD/NAD(P)-binding domain-containing protein</fullName>
    </submittedName>
</protein>
<dbReference type="InterPro" id="IPR036188">
    <property type="entry name" value="FAD/NAD-bd_sf"/>
</dbReference>
<dbReference type="InterPro" id="IPR000172">
    <property type="entry name" value="GMC_OxRdtase_N"/>
</dbReference>
<evidence type="ECO:0000259" key="3">
    <source>
        <dbReference type="PROSITE" id="PS00623"/>
    </source>
</evidence>
<gene>
    <name evidence="4" type="ORF">P280DRAFT_503716</name>
</gene>
<feature type="domain" description="Glucose-methanol-choline oxidoreductase N-terminal" evidence="3">
    <location>
        <begin position="85"/>
        <end position="108"/>
    </location>
</feature>
<dbReference type="PROSITE" id="PS00623">
    <property type="entry name" value="GMC_OXRED_1"/>
    <property type="match status" value="1"/>
</dbReference>
<name>A0A6A6SCN5_9PLEO</name>
<dbReference type="PROSITE" id="PS51257">
    <property type="entry name" value="PROKAR_LIPOPROTEIN"/>
    <property type="match status" value="1"/>
</dbReference>
<dbReference type="Proteomes" id="UP000799753">
    <property type="component" value="Unassembled WGS sequence"/>
</dbReference>
<dbReference type="Pfam" id="PF00732">
    <property type="entry name" value="GMC_oxred_N"/>
    <property type="match status" value="1"/>
</dbReference>
<dbReference type="OrthoDB" id="269227at2759"/>
<dbReference type="InterPro" id="IPR007867">
    <property type="entry name" value="GMC_OxRtase_C"/>
</dbReference>
<dbReference type="InterPro" id="IPR012132">
    <property type="entry name" value="GMC_OxRdtase"/>
</dbReference>
<keyword evidence="2" id="KW-0285">Flavoprotein</keyword>
<keyword evidence="2" id="KW-0274">FAD</keyword>
<sequence length="278" mass="30747">MSAKAYDFIIVGGGTAGCLVAHRLSHAPAGPSILLVEAGGNPIGKELQAPFYRYSVPSLRLDLDYGYESTPQRQLNDRIIPYSRGKGLGGSSVLNFQVYLYGSGEDYNRWAELVGDKTWKLSTSSVETDGSQNDRWTFQSSEKMMAEAQALWHKDVAYLRHPHDWRVLREAIRETCKKVFGTAEVKRHIKRQIFGPASLSDADIDEFMRCTASTVWHANGSVKMGAWPTSVSAPLRPTTTRSPQPIWSAKRQQTSCSQSMVLGGCGRRRSFSCGVPAP</sequence>
<evidence type="ECO:0000256" key="2">
    <source>
        <dbReference type="RuleBase" id="RU003968"/>
    </source>
</evidence>
<evidence type="ECO:0000313" key="4">
    <source>
        <dbReference type="EMBL" id="KAF2645606.1"/>
    </source>
</evidence>
<dbReference type="PANTHER" id="PTHR11552:SF134">
    <property type="entry name" value="GLUCOSE-METHANOL-CHOLINE OXIDOREDUCTASE N-TERMINAL DOMAIN-CONTAINING PROTEIN"/>
    <property type="match status" value="1"/>
</dbReference>
<dbReference type="SUPFAM" id="SSF51905">
    <property type="entry name" value="FAD/NAD(P)-binding domain"/>
    <property type="match status" value="1"/>
</dbReference>
<reference evidence="4" key="1">
    <citation type="journal article" date="2020" name="Stud. Mycol.">
        <title>101 Dothideomycetes genomes: a test case for predicting lifestyles and emergence of pathogens.</title>
        <authorList>
            <person name="Haridas S."/>
            <person name="Albert R."/>
            <person name="Binder M."/>
            <person name="Bloem J."/>
            <person name="Labutti K."/>
            <person name="Salamov A."/>
            <person name="Andreopoulos B."/>
            <person name="Baker S."/>
            <person name="Barry K."/>
            <person name="Bills G."/>
            <person name="Bluhm B."/>
            <person name="Cannon C."/>
            <person name="Castanera R."/>
            <person name="Culley D."/>
            <person name="Daum C."/>
            <person name="Ezra D."/>
            <person name="Gonzalez J."/>
            <person name="Henrissat B."/>
            <person name="Kuo A."/>
            <person name="Liang C."/>
            <person name="Lipzen A."/>
            <person name="Lutzoni F."/>
            <person name="Magnuson J."/>
            <person name="Mondo S."/>
            <person name="Nolan M."/>
            <person name="Ohm R."/>
            <person name="Pangilinan J."/>
            <person name="Park H.-J."/>
            <person name="Ramirez L."/>
            <person name="Alfaro M."/>
            <person name="Sun H."/>
            <person name="Tritt A."/>
            <person name="Yoshinaga Y."/>
            <person name="Zwiers L.-H."/>
            <person name="Turgeon B."/>
            <person name="Goodwin S."/>
            <person name="Spatafora J."/>
            <person name="Crous P."/>
            <person name="Grigoriev I."/>
        </authorList>
    </citation>
    <scope>NUCLEOTIDE SEQUENCE</scope>
    <source>
        <strain evidence="4">CBS 473.64</strain>
    </source>
</reference>
<proteinExistence type="inferred from homology"/>
<dbReference type="GO" id="GO:0050660">
    <property type="term" value="F:flavin adenine dinucleotide binding"/>
    <property type="evidence" value="ECO:0007669"/>
    <property type="project" value="InterPro"/>
</dbReference>
<accession>A0A6A6SCN5</accession>
<dbReference type="Gene3D" id="3.30.560.10">
    <property type="entry name" value="Glucose Oxidase, domain 3"/>
    <property type="match status" value="2"/>
</dbReference>
<evidence type="ECO:0000313" key="5">
    <source>
        <dbReference type="Proteomes" id="UP000799753"/>
    </source>
</evidence>
<dbReference type="AlphaFoldDB" id="A0A6A6SCN5"/>
<dbReference type="EMBL" id="MU006777">
    <property type="protein sequence ID" value="KAF2645606.1"/>
    <property type="molecule type" value="Genomic_DNA"/>
</dbReference>
<dbReference type="SUPFAM" id="SSF54373">
    <property type="entry name" value="FAD-linked reductases, C-terminal domain"/>
    <property type="match status" value="1"/>
</dbReference>
<comment type="similarity">
    <text evidence="1 2">Belongs to the GMC oxidoreductase family.</text>
</comment>
<dbReference type="GO" id="GO:0016614">
    <property type="term" value="F:oxidoreductase activity, acting on CH-OH group of donors"/>
    <property type="evidence" value="ECO:0007669"/>
    <property type="project" value="InterPro"/>
</dbReference>
<dbReference type="PANTHER" id="PTHR11552">
    <property type="entry name" value="GLUCOSE-METHANOL-CHOLINE GMC OXIDOREDUCTASE"/>
    <property type="match status" value="1"/>
</dbReference>
<organism evidence="4 5">
    <name type="scientific">Massarina eburnea CBS 473.64</name>
    <dbReference type="NCBI Taxonomy" id="1395130"/>
    <lineage>
        <taxon>Eukaryota</taxon>
        <taxon>Fungi</taxon>
        <taxon>Dikarya</taxon>
        <taxon>Ascomycota</taxon>
        <taxon>Pezizomycotina</taxon>
        <taxon>Dothideomycetes</taxon>
        <taxon>Pleosporomycetidae</taxon>
        <taxon>Pleosporales</taxon>
        <taxon>Massarineae</taxon>
        <taxon>Massarinaceae</taxon>
        <taxon>Massarina</taxon>
    </lineage>
</organism>